<evidence type="ECO:0000256" key="1">
    <source>
        <dbReference type="SAM" id="MobiDB-lite"/>
    </source>
</evidence>
<evidence type="ECO:0000313" key="3">
    <source>
        <dbReference type="Proteomes" id="UP001339911"/>
    </source>
</evidence>
<dbReference type="RefSeq" id="WP_331210934.1">
    <property type="nucleotide sequence ID" value="NZ_JAZGQL010000029.1"/>
</dbReference>
<evidence type="ECO:0000313" key="2">
    <source>
        <dbReference type="EMBL" id="MEE6310912.1"/>
    </source>
</evidence>
<gene>
    <name evidence="2" type="ORF">V1634_29135</name>
</gene>
<feature type="compositionally biased region" description="Polar residues" evidence="1">
    <location>
        <begin position="154"/>
        <end position="166"/>
    </location>
</feature>
<sequence length="211" mass="23584">MSKNNGTEFRPLDFIRGVMEDDGLDTREKAVLVAAAIGTDNPTFKVKRSLARLAELAKCDRGSMSELIERPQVSRYFAKVDRPNRRRVDLWLRQEPAEHVDPVDTQHVDSIDKQGERLPVEPTQHVDPIDITCRPDRHDMSTPSTPSALHLPPSASTLPGNFTRPSQVEEPTRSVWDDIEPPEPAAPAEPVTVKTPEPVADVWDLVLSESQ</sequence>
<reference evidence="2 3" key="1">
    <citation type="submission" date="2024-01" db="EMBL/GenBank/DDBJ databases">
        <title>Genome insights into Plantactinospora veratri sp. nov.</title>
        <authorList>
            <person name="Wang L."/>
        </authorList>
    </citation>
    <scope>NUCLEOTIDE SEQUENCE [LARGE SCALE GENOMIC DNA]</scope>
    <source>
        <strain evidence="2 3">NEAU-FHS4</strain>
    </source>
</reference>
<feature type="region of interest" description="Disordered" evidence="1">
    <location>
        <begin position="115"/>
        <end position="197"/>
    </location>
</feature>
<proteinExistence type="predicted"/>
<keyword evidence="3" id="KW-1185">Reference proteome</keyword>
<name>A0ABU7SLS1_9ACTN</name>
<accession>A0ABU7SLS1</accession>
<comment type="caution">
    <text evidence="2">The sequence shown here is derived from an EMBL/GenBank/DDBJ whole genome shotgun (WGS) entry which is preliminary data.</text>
</comment>
<organism evidence="2 3">
    <name type="scientific">Plantactinospora veratri</name>
    <dbReference type="NCBI Taxonomy" id="1436122"/>
    <lineage>
        <taxon>Bacteria</taxon>
        <taxon>Bacillati</taxon>
        <taxon>Actinomycetota</taxon>
        <taxon>Actinomycetes</taxon>
        <taxon>Micromonosporales</taxon>
        <taxon>Micromonosporaceae</taxon>
        <taxon>Plantactinospora</taxon>
    </lineage>
</organism>
<dbReference type="Proteomes" id="UP001339911">
    <property type="component" value="Unassembled WGS sequence"/>
</dbReference>
<dbReference type="EMBL" id="JAZGQL010000029">
    <property type="protein sequence ID" value="MEE6310912.1"/>
    <property type="molecule type" value="Genomic_DNA"/>
</dbReference>
<protein>
    <submittedName>
        <fullName evidence="2">Uncharacterized protein</fullName>
    </submittedName>
</protein>